<keyword evidence="1" id="KW-0175">Coiled coil</keyword>
<keyword evidence="2" id="KW-1133">Transmembrane helix</keyword>
<reference evidence="3 4" key="1">
    <citation type="submission" date="2020-05" db="EMBL/GenBank/DDBJ databases">
        <title>Distinct polysaccharide utilization as determinants for interspecies competition between intestinal Prevotella spp.</title>
        <authorList>
            <person name="Galvez E.J.C."/>
            <person name="Iljazovic A."/>
            <person name="Strowig T."/>
        </authorList>
    </citation>
    <scope>NUCLEOTIDE SEQUENCE [LARGE SCALE GENOMIC DNA]</scope>
    <source>
        <strain evidence="3 4">PROD</strain>
    </source>
</reference>
<keyword evidence="2" id="KW-0472">Membrane</keyword>
<feature type="coiled-coil region" evidence="1">
    <location>
        <begin position="344"/>
        <end position="431"/>
    </location>
</feature>
<keyword evidence="4" id="KW-1185">Reference proteome</keyword>
<dbReference type="RefSeq" id="WP_172324927.1">
    <property type="nucleotide sequence ID" value="NZ_JABKKE010000015.1"/>
</dbReference>
<dbReference type="SMART" id="SM00028">
    <property type="entry name" value="TPR"/>
    <property type="match status" value="3"/>
</dbReference>
<evidence type="ECO:0000256" key="2">
    <source>
        <dbReference type="SAM" id="Phobius"/>
    </source>
</evidence>
<proteinExistence type="predicted"/>
<evidence type="ECO:0000313" key="3">
    <source>
        <dbReference type="EMBL" id="NPE14544.1"/>
    </source>
</evidence>
<dbReference type="Proteomes" id="UP001193734">
    <property type="component" value="Unassembled WGS sequence"/>
</dbReference>
<evidence type="ECO:0008006" key="5">
    <source>
        <dbReference type="Google" id="ProtNLM"/>
    </source>
</evidence>
<comment type="caution">
    <text evidence="3">The sequence shown here is derived from an EMBL/GenBank/DDBJ whole genome shotgun (WGS) entry which is preliminary data.</text>
</comment>
<dbReference type="InterPro" id="IPR019734">
    <property type="entry name" value="TPR_rpt"/>
</dbReference>
<dbReference type="InterPro" id="IPR016032">
    <property type="entry name" value="Sig_transdc_resp-reg_C-effctor"/>
</dbReference>
<name>A0ABX2AV54_9BACT</name>
<dbReference type="Pfam" id="PF13181">
    <property type="entry name" value="TPR_8"/>
    <property type="match status" value="2"/>
</dbReference>
<feature type="transmembrane region" description="Helical" evidence="2">
    <location>
        <begin position="318"/>
        <end position="339"/>
    </location>
</feature>
<evidence type="ECO:0000313" key="4">
    <source>
        <dbReference type="Proteomes" id="UP001193734"/>
    </source>
</evidence>
<dbReference type="SUPFAM" id="SSF46894">
    <property type="entry name" value="C-terminal effector domain of the bipartite response regulators"/>
    <property type="match status" value="1"/>
</dbReference>
<accession>A0ABX2AV54</accession>
<dbReference type="GeneID" id="82157987"/>
<organism evidence="3 4">
    <name type="scientific">Xylanibacter rodentium</name>
    <dbReference type="NCBI Taxonomy" id="2736289"/>
    <lineage>
        <taxon>Bacteria</taxon>
        <taxon>Pseudomonadati</taxon>
        <taxon>Bacteroidota</taxon>
        <taxon>Bacteroidia</taxon>
        <taxon>Bacteroidales</taxon>
        <taxon>Prevotellaceae</taxon>
        <taxon>Xylanibacter</taxon>
    </lineage>
</organism>
<gene>
    <name evidence="3" type="ORF">HPS55_09455</name>
</gene>
<keyword evidence="2" id="KW-0812">Transmembrane</keyword>
<evidence type="ECO:0000256" key="1">
    <source>
        <dbReference type="SAM" id="Coils"/>
    </source>
</evidence>
<dbReference type="Gene3D" id="1.25.40.10">
    <property type="entry name" value="Tetratricopeptide repeat domain"/>
    <property type="match status" value="2"/>
</dbReference>
<dbReference type="SUPFAM" id="SSF48452">
    <property type="entry name" value="TPR-like"/>
    <property type="match status" value="1"/>
</dbReference>
<protein>
    <recommendedName>
        <fullName evidence="5">HTH luxR-type domain-containing protein</fullName>
    </recommendedName>
</protein>
<dbReference type="EMBL" id="JABKKE010000015">
    <property type="protein sequence ID" value="NPE14544.1"/>
    <property type="molecule type" value="Genomic_DNA"/>
</dbReference>
<dbReference type="InterPro" id="IPR011990">
    <property type="entry name" value="TPR-like_helical_dom_sf"/>
</dbReference>
<sequence length="529" mass="61547">MTDSASKVIKTIENTYNIKDGKERAYYSLLKYQLQFRQNYINKNIHVEDSLINYSILYYSNNEDTRNLALSYYLKGRTSKNKEAIRYLKKSEFIANKTNNNSLKMRICGAISTINVDNEDYKTALTYGLKSIEYGKKVNDNETLIQFMLNLSSIYNNVGKYDSAVFFANKCIDYLDKVPPTQKASIYINVAAAIIRSDTIKAKEYALKSLEIRKSNNAYQILAKLARDRKDYAQSETYLEEALKYSPSVDWEAFILYELAQTKEHMGKYKEANIISKKVIELRDSVEHIHARDSIKEIQLAAELDNKKQSEMKAKDDYTAIIVVVLTTIIAITIAAYAIKRRKHKKSMDVIENMEKNMENMEKDIKTMEKHVDNAEKQMDKYRHNIKKLEEKNKEKEKEINAAGKETRKQLAKLKKETEKAKQKETELYQKGFDIYNKVKNGTKMQGWDNEKMKSIVTFYTTINTDFKKQTEQAYTGLTEYQYTILIMKDMGLNNKQIADALGTNDNAIRTMISRIKKRPKEQSQQNKE</sequence>